<evidence type="ECO:0000256" key="2">
    <source>
        <dbReference type="ARBA" id="ARBA00006865"/>
    </source>
</evidence>
<dbReference type="Pfam" id="PF26113">
    <property type="entry name" value="GH16_XgeA"/>
    <property type="match status" value="1"/>
</dbReference>
<reference evidence="11" key="1">
    <citation type="journal article" date="2014" name="BMC Genomics">
        <title>Genome characteristics reveal the impact of lichenization on lichen-forming fungus Endocarpon pusillum Hedwig (Verrucariales, Ascomycota).</title>
        <authorList>
            <person name="Wang Y.-Y."/>
            <person name="Liu B."/>
            <person name="Zhang X.-Y."/>
            <person name="Zhou Q.-M."/>
            <person name="Zhang T."/>
            <person name="Li H."/>
            <person name="Yu Y.-F."/>
            <person name="Zhang X.-L."/>
            <person name="Hao X.-Y."/>
            <person name="Wang M."/>
            <person name="Wang L."/>
            <person name="Wei J.-C."/>
        </authorList>
    </citation>
    <scope>NUCLEOTIDE SEQUENCE [LARGE SCALE GENOMIC DNA]</scope>
    <source>
        <strain evidence="11">Z07020 / HMAS-L-300199</strain>
    </source>
</reference>
<feature type="region of interest" description="Disordered" evidence="7">
    <location>
        <begin position="350"/>
        <end position="429"/>
    </location>
</feature>
<feature type="compositionally biased region" description="Low complexity" evidence="7">
    <location>
        <begin position="2192"/>
        <end position="2205"/>
    </location>
</feature>
<dbReference type="InterPro" id="IPR036322">
    <property type="entry name" value="WD40_repeat_dom_sf"/>
</dbReference>
<keyword evidence="6" id="KW-0326">Glycosidase</keyword>
<keyword evidence="8" id="KW-0812">Transmembrane</keyword>
<dbReference type="PANTHER" id="PTHR12616">
    <property type="entry name" value="VACUOLAR PROTEIN SORTING VPS41"/>
    <property type="match status" value="1"/>
</dbReference>
<dbReference type="GO" id="GO:0005770">
    <property type="term" value="C:late endosome"/>
    <property type="evidence" value="ECO:0007669"/>
    <property type="project" value="TreeGrafter"/>
</dbReference>
<evidence type="ECO:0000256" key="8">
    <source>
        <dbReference type="SAM" id="Phobius"/>
    </source>
</evidence>
<comment type="similarity">
    <text evidence="2">Belongs to the glycosyl hydrolase 16 family.</text>
</comment>
<dbReference type="PANTHER" id="PTHR12616:SF8">
    <property type="entry name" value="VACUOLAR PROTEIN SORTING-ASSOCIATED PROTEIN 8 HOMOLOG"/>
    <property type="match status" value="1"/>
</dbReference>
<dbReference type="HOGENOM" id="CLU_000917_0_0_1"/>
<feature type="transmembrane region" description="Helical" evidence="8">
    <location>
        <begin position="173"/>
        <end position="194"/>
    </location>
</feature>
<feature type="compositionally biased region" description="Low complexity" evidence="7">
    <location>
        <begin position="381"/>
        <end position="411"/>
    </location>
</feature>
<evidence type="ECO:0000256" key="3">
    <source>
        <dbReference type="ARBA" id="ARBA00009422"/>
    </source>
</evidence>
<dbReference type="GO" id="GO:0034058">
    <property type="term" value="P:endosomal vesicle fusion"/>
    <property type="evidence" value="ECO:0007669"/>
    <property type="project" value="TreeGrafter"/>
</dbReference>
<dbReference type="EMBL" id="KE720941">
    <property type="protein sequence ID" value="ERF73625.1"/>
    <property type="molecule type" value="Genomic_DNA"/>
</dbReference>
<evidence type="ECO:0000313" key="10">
    <source>
        <dbReference type="EMBL" id="ERF73625.1"/>
    </source>
</evidence>
<feature type="region of interest" description="Disordered" evidence="7">
    <location>
        <begin position="2135"/>
        <end position="2225"/>
    </location>
</feature>
<dbReference type="GO" id="GO:0006623">
    <property type="term" value="P:protein targeting to vacuole"/>
    <property type="evidence" value="ECO:0007669"/>
    <property type="project" value="InterPro"/>
</dbReference>
<evidence type="ECO:0000256" key="4">
    <source>
        <dbReference type="ARBA" id="ARBA00012599"/>
    </source>
</evidence>
<dbReference type="GeneID" id="19235938"/>
<dbReference type="GO" id="GO:0052861">
    <property type="term" value="F:endo-1,3(4)-beta-glucanase activity"/>
    <property type="evidence" value="ECO:0007669"/>
    <property type="project" value="UniProtKB-EC"/>
</dbReference>
<proteinExistence type="inferred from homology"/>
<feature type="compositionally biased region" description="Low complexity" evidence="7">
    <location>
        <begin position="2165"/>
        <end position="2177"/>
    </location>
</feature>
<comment type="similarity">
    <text evidence="3">Belongs to the VPS8 family.</text>
</comment>
<dbReference type="InterPro" id="IPR015943">
    <property type="entry name" value="WD40/YVTN_repeat-like_dom_sf"/>
</dbReference>
<evidence type="ECO:0000256" key="1">
    <source>
        <dbReference type="ARBA" id="ARBA00000124"/>
    </source>
</evidence>
<dbReference type="RefSeq" id="XP_007800628.1">
    <property type="nucleotide sequence ID" value="XM_007802437.1"/>
</dbReference>
<dbReference type="CDD" id="cd02181">
    <property type="entry name" value="GH16_fungal_Lam16A_glucanase"/>
    <property type="match status" value="1"/>
</dbReference>
<keyword evidence="8" id="KW-1133">Transmembrane helix</keyword>
<sequence length="2225" mass="245213">MANFYHLMGVTEDDFHLSHRFVTSWLLPPLLLAVLRGTVAFYALTAIFFKLGWQGTHGLADANDSDLSYFTNLTFWGIAFYFLFSAIHTYLYARRGYAPLDRWPRLLQALHSLFYTTIVTFPFLVTIVFWVLLYDGPWFPVEFDAWSNITFHALNAVFCTFELSLPATNPPPWLHLVFIILILALYVALAYLTYETEGFYTYDFLNPATGRGRVAIYCVGILAAIIVIFMVVWFLIWVRKRFTRTGKKSRADMLNGRCLRSTCRATRSNAEEKNTLMSLRLEPGEEEAREDNDLDLQQHHLKAGVEAQGASSNASSDSDFVRDDLDLENGVPGVDKRVISQEEIIKSVESLQENRTQDPSAQLVEGTQSADGTSSIADDTPSLQESVQSSSPSGAYPLRPSGSRSTSTTARRPFDRRFQSRLSSSPLNSPRAISPAFLSTHSRQSSLASIGFQSLPDPDSTSAPWDVIRWTKLRKLTGQVFSEVGRRNFGRSTCLAVSTSIVVGTSKGIVLLFDYQQNAKGIIGLGTKAIECGPVTSLAISEDSTTIAVGHAEGHIFTWELAKSTRPFLHIPPLDAHPAESRKVEGHLAGVPVIHIGFLGFRHTALVSADNRGMAFSHLATRGMGSVGRAIRTTRVLGRYPDVLQRGHNSRKPSSVLAFSTLPFGNVEQATNDLGLVAMMTPYLLVIVSTTPTAQTQHKAARPKEIAAHSAMTAALAWFPALKLKAQDAAISRTKLVYCWSNVLTVLEVIEVEPSEPGEKEKPLELLFKARSRWRSQEAIVAVQWLSRSVMAILTVTQQLIILEDVSMNPTDSFDLVQKQLYHSDLFSRQLQSLVEQLDEADSSMHGVVADAFYMSFRAYKGRLFLLGFNDLFIGSLSNWADRLVAMLEAGDFIGAIQLATSYYSGIGEKTTIGLPEDDSSRHGVVKEKLVEMMSASLKYAFGHNQQAGTEQLDDLQLNKLAIACVTATLSITDTSFLFDEVFAWYDDHDKTTIFLEVLEPYIIDGQITSIPPLALKPLIDHYMTKHTAEYLEEIICRLDTSTMDIDQVTTLCKRYNLYDAFLYVWTRALDDYLGPCEELLNLPLASSQPNGHTGASNQAQLNAAKIFPYLSFTLTSRVYPTGEELSFEEARTAKEQIYGFFFSGALDHVSRGSSGTKTGPSFPHLRKLLSLDTASSMSVLNEAFEDSYLNRPDEISNGFSSDLRLDATSQPKSFTRQFVISVLLEVMSSADLEPEDSIYVDMFIARSLPKYPQDLVLSGSTLDQILTRMCHFPNEDTADDCQLSVEYLLSVYHPPDIQSLVPLFIEARFFRVLKSVYRSEHQWSLLVQVYFQDEQDQAGVFEVIRACLRKGSSLSSKERRAVQAVVKSHALDLAKIDVTRTVLLVADCFAESHELFLSSLAAAPNLQYYYLNSLLEPQGRRPPSAGSSASLTGLYIQLMCQQNPLHVADYVKSLTDVDLQLRDVLPSMEASGAIDAAVMLMARQGQVQDAMKRLIKYLSSLEATLTGIMRNLEGSPDVASTKEAIHDLLQSVEKYSGVGIWLCQRQTAATQRSRPVLPASKKSNTVSRTLSFEETLWLQLINSVVDIAKDLTRPETANRAETDGFVDPGSEIASTLRLVVQNVFTALLKATTSSRKGSGDRHDLAFLQILRAFLTRAAASSPSLAELRAVISSIFSAYAYEESLLALSNSMLDKDLFVHVDEIAKLRRRGWRPRGQVCEICRRRVWGPGAGAQIWEAWLQKEDRKIQQSQGKEHLAGQEDGASASRGKGKATEELSVTAASQSEAVDGGERLVDADLGAALIFACRHLFHQTCLDHQLGQASGSSPSQGYEHLERGDDPTHGYVNYVDQGTAQREGLIGERDGTTYIGVDSTNVASGRGRNSVRLTSKNAYTHGLIVLDLEHMPGGQCGSWPAFWTLGPDWPNSGEIDIIEGVNSQAANDMTLHTSAGCSISNTGTFSGQLTTPNCDIQAPGQYANQGCQIASHDTATYGKGFNAGGGGVYATEWTSDAISVWFFRRDSIPNDLSSGNPNPQVWDKPIAKFQGGCDIDQHFKNHNIIFDVTFCGDWAGNVWGQDPVCSSRAANCQAFVQNNPGEFEDAFWQVNSLKVYQSNGQEVNQLVFIESSNSSVVVSSQVASSAAPSPTDTSITSSIPAESNTPPVSLFPTPTSAPTPQATSVQRPQYRTVSALHWGQSGSSSPGHPAAAQEKRSQHARHLLKHQHKAHT</sequence>
<feature type="domain" description="GH16" evidence="9">
    <location>
        <begin position="1819"/>
        <end position="2076"/>
    </location>
</feature>
<dbReference type="GO" id="GO:0005975">
    <property type="term" value="P:carbohydrate metabolic process"/>
    <property type="evidence" value="ECO:0007669"/>
    <property type="project" value="InterPro"/>
</dbReference>
<dbReference type="OrthoDB" id="289913at2759"/>
<dbReference type="FunFam" id="2.60.120.200:FF:000114">
    <property type="entry name" value="Probable endo-1,3(4)-beta-glucanase NFIA_089530"/>
    <property type="match status" value="1"/>
</dbReference>
<evidence type="ECO:0000256" key="5">
    <source>
        <dbReference type="ARBA" id="ARBA00022801"/>
    </source>
</evidence>
<dbReference type="InterPro" id="IPR045111">
    <property type="entry name" value="Vps41/Vps8"/>
</dbReference>
<dbReference type="PROSITE" id="PS51762">
    <property type="entry name" value="GH16_2"/>
    <property type="match status" value="1"/>
</dbReference>
<gene>
    <name evidence="10" type="ORF">EPUS_00878</name>
</gene>
<dbReference type="Pfam" id="PF23410">
    <property type="entry name" value="Beta-prop_VPS8"/>
    <property type="match status" value="1"/>
</dbReference>
<feature type="transmembrane region" description="Helical" evidence="8">
    <location>
        <begin position="113"/>
        <end position="133"/>
    </location>
</feature>
<dbReference type="eggNOG" id="KOG2079">
    <property type="taxonomic scope" value="Eukaryota"/>
</dbReference>
<protein>
    <recommendedName>
        <fullName evidence="4">endo-1,3(4)-beta-glucanase</fullName>
        <ecNumber evidence="4">3.2.1.6</ecNumber>
    </recommendedName>
</protein>
<feature type="transmembrane region" description="Helical" evidence="8">
    <location>
        <begin position="73"/>
        <end position="93"/>
    </location>
</feature>
<accession>U1HSW7</accession>
<dbReference type="InterPro" id="IPR000757">
    <property type="entry name" value="Beta-glucanase-like"/>
</dbReference>
<feature type="transmembrane region" description="Helical" evidence="8">
    <location>
        <begin position="30"/>
        <end position="53"/>
    </location>
</feature>
<dbReference type="InterPro" id="IPR013320">
    <property type="entry name" value="ConA-like_dom_sf"/>
</dbReference>
<feature type="compositionally biased region" description="Basic and acidic residues" evidence="7">
    <location>
        <begin position="1749"/>
        <end position="1758"/>
    </location>
</feature>
<feature type="transmembrane region" description="Helical" evidence="8">
    <location>
        <begin position="214"/>
        <end position="238"/>
    </location>
</feature>
<dbReference type="Proteomes" id="UP000019373">
    <property type="component" value="Unassembled WGS sequence"/>
</dbReference>
<evidence type="ECO:0000313" key="11">
    <source>
        <dbReference type="Proteomes" id="UP000019373"/>
    </source>
</evidence>
<dbReference type="Pfam" id="PF25066">
    <property type="entry name" value="TPR_VPS8_2"/>
    <property type="match status" value="1"/>
</dbReference>
<dbReference type="SUPFAM" id="SSF49899">
    <property type="entry name" value="Concanavalin A-like lectins/glucanases"/>
    <property type="match status" value="1"/>
</dbReference>
<feature type="compositionally biased region" description="Low complexity" evidence="7">
    <location>
        <begin position="420"/>
        <end position="429"/>
    </location>
</feature>
<dbReference type="EC" id="3.2.1.6" evidence="4"/>
<feature type="region of interest" description="Disordered" evidence="7">
    <location>
        <begin position="1749"/>
        <end position="1784"/>
    </location>
</feature>
<feature type="compositionally biased region" description="Polar residues" evidence="7">
    <location>
        <begin position="350"/>
        <end position="377"/>
    </location>
</feature>
<dbReference type="Gene3D" id="2.130.10.10">
    <property type="entry name" value="YVTN repeat-like/Quinoprotein amine dehydrogenase"/>
    <property type="match status" value="1"/>
</dbReference>
<evidence type="ECO:0000256" key="6">
    <source>
        <dbReference type="ARBA" id="ARBA00023295"/>
    </source>
</evidence>
<dbReference type="Gene3D" id="2.60.120.200">
    <property type="match status" value="1"/>
</dbReference>
<keyword evidence="5" id="KW-0378">Hydrolase</keyword>
<feature type="compositionally biased region" description="Basic residues" evidence="7">
    <location>
        <begin position="2211"/>
        <end position="2225"/>
    </location>
</feature>
<organism evidence="10 11">
    <name type="scientific">Endocarpon pusillum (strain Z07020 / HMAS-L-300199)</name>
    <name type="common">Lichen-forming fungus</name>
    <dbReference type="NCBI Taxonomy" id="1263415"/>
    <lineage>
        <taxon>Eukaryota</taxon>
        <taxon>Fungi</taxon>
        <taxon>Dikarya</taxon>
        <taxon>Ascomycota</taxon>
        <taxon>Pezizomycotina</taxon>
        <taxon>Eurotiomycetes</taxon>
        <taxon>Chaetothyriomycetidae</taxon>
        <taxon>Verrucariales</taxon>
        <taxon>Verrucariaceae</taxon>
        <taxon>Endocarpon</taxon>
    </lineage>
</organism>
<dbReference type="GO" id="GO:0030897">
    <property type="term" value="C:HOPS complex"/>
    <property type="evidence" value="ECO:0007669"/>
    <property type="project" value="TreeGrafter"/>
</dbReference>
<dbReference type="InterPro" id="IPR059070">
    <property type="entry name" value="TPR_VPS8_2"/>
</dbReference>
<feature type="region of interest" description="Disordered" evidence="7">
    <location>
        <begin position="304"/>
        <end position="334"/>
    </location>
</feature>
<evidence type="ECO:0000256" key="7">
    <source>
        <dbReference type="SAM" id="MobiDB-lite"/>
    </source>
</evidence>
<name>U1HSW7_ENDPU</name>
<feature type="compositionally biased region" description="Low complexity" evidence="7">
    <location>
        <begin position="2135"/>
        <end position="2154"/>
    </location>
</feature>
<evidence type="ECO:0000259" key="9">
    <source>
        <dbReference type="PROSITE" id="PS51762"/>
    </source>
</evidence>
<dbReference type="SUPFAM" id="SSF50978">
    <property type="entry name" value="WD40 repeat-like"/>
    <property type="match status" value="1"/>
</dbReference>
<keyword evidence="8" id="KW-0472">Membrane</keyword>
<feature type="compositionally biased region" description="Polar residues" evidence="7">
    <location>
        <begin position="309"/>
        <end position="318"/>
    </location>
</feature>
<keyword evidence="11" id="KW-1185">Reference proteome</keyword>
<dbReference type="Pfam" id="PF12816">
    <property type="entry name" value="TPR_Vps8"/>
    <property type="match status" value="1"/>
</dbReference>
<comment type="catalytic activity">
    <reaction evidence="1">
        <text>Endohydrolysis of (1-&gt;3)- or (1-&gt;4)-linkages in beta-D-glucans when the glucose residue whose reducing group is involved in the linkage to be hydrolyzed is itself substituted at C-3.</text>
        <dbReference type="EC" id="3.2.1.6"/>
    </reaction>
</comment>
<dbReference type="InterPro" id="IPR025941">
    <property type="entry name" value="Vps8_central_dom"/>
</dbReference>